<dbReference type="SUPFAM" id="SSF52540">
    <property type="entry name" value="P-loop containing nucleoside triphosphate hydrolases"/>
    <property type="match status" value="1"/>
</dbReference>
<name>A0AAV5U1N0_9BILA</name>
<dbReference type="GO" id="GO:0004386">
    <property type="term" value="F:helicase activity"/>
    <property type="evidence" value="ECO:0007669"/>
    <property type="project" value="UniProtKB-KW"/>
</dbReference>
<evidence type="ECO:0000313" key="5">
    <source>
        <dbReference type="EMBL" id="GMT00724.1"/>
    </source>
</evidence>
<dbReference type="PANTHER" id="PTHR47958">
    <property type="entry name" value="ATP-DEPENDENT RNA HELICASE DBP3"/>
    <property type="match status" value="1"/>
</dbReference>
<feature type="domain" description="Helicase ATP-binding" evidence="4">
    <location>
        <begin position="221"/>
        <end position="302"/>
    </location>
</feature>
<comment type="caution">
    <text evidence="5">The sequence shown here is derived from an EMBL/GenBank/DDBJ whole genome shotgun (WGS) entry which is preliminary data.</text>
</comment>
<evidence type="ECO:0000259" key="4">
    <source>
        <dbReference type="PROSITE" id="PS51192"/>
    </source>
</evidence>
<evidence type="ECO:0000313" key="6">
    <source>
        <dbReference type="Proteomes" id="UP001432027"/>
    </source>
</evidence>
<organism evidence="5 6">
    <name type="scientific">Pristionchus entomophagus</name>
    <dbReference type="NCBI Taxonomy" id="358040"/>
    <lineage>
        <taxon>Eukaryota</taxon>
        <taxon>Metazoa</taxon>
        <taxon>Ecdysozoa</taxon>
        <taxon>Nematoda</taxon>
        <taxon>Chromadorea</taxon>
        <taxon>Rhabditida</taxon>
        <taxon>Rhabditina</taxon>
        <taxon>Diplogasteromorpha</taxon>
        <taxon>Diplogasteroidea</taxon>
        <taxon>Neodiplogasteridae</taxon>
        <taxon>Pristionchus</taxon>
    </lineage>
</organism>
<dbReference type="GO" id="GO:0016787">
    <property type="term" value="F:hydrolase activity"/>
    <property type="evidence" value="ECO:0007669"/>
    <property type="project" value="UniProtKB-KW"/>
</dbReference>
<keyword evidence="2" id="KW-0067">ATP-binding</keyword>
<gene>
    <name evidence="5" type="ORF">PENTCL1PPCAC_22898</name>
</gene>
<dbReference type="InterPro" id="IPR027417">
    <property type="entry name" value="P-loop_NTPase"/>
</dbReference>
<dbReference type="PROSITE" id="PS51192">
    <property type="entry name" value="HELICASE_ATP_BIND_1"/>
    <property type="match status" value="1"/>
</dbReference>
<evidence type="ECO:0000256" key="1">
    <source>
        <dbReference type="ARBA" id="ARBA00022801"/>
    </source>
</evidence>
<feature type="non-terminal residue" evidence="5">
    <location>
        <position position="302"/>
    </location>
</feature>
<feature type="region of interest" description="Disordered" evidence="3">
    <location>
        <begin position="1"/>
        <end position="44"/>
    </location>
</feature>
<dbReference type="AlphaFoldDB" id="A0AAV5U1N0"/>
<keyword evidence="1" id="KW-0378">Hydrolase</keyword>
<accession>A0AAV5U1N0</accession>
<dbReference type="GO" id="GO:0003676">
    <property type="term" value="F:nucleic acid binding"/>
    <property type="evidence" value="ECO:0007669"/>
    <property type="project" value="InterPro"/>
</dbReference>
<dbReference type="EMBL" id="BTSX01000005">
    <property type="protein sequence ID" value="GMT00724.1"/>
    <property type="molecule type" value="Genomic_DNA"/>
</dbReference>
<dbReference type="Proteomes" id="UP001432027">
    <property type="component" value="Unassembled WGS sequence"/>
</dbReference>
<keyword evidence="2" id="KW-0547">Nucleotide-binding</keyword>
<dbReference type="InterPro" id="IPR014001">
    <property type="entry name" value="Helicase_ATP-bd"/>
</dbReference>
<evidence type="ECO:0000256" key="3">
    <source>
        <dbReference type="SAM" id="MobiDB-lite"/>
    </source>
</evidence>
<proteinExistence type="predicted"/>
<dbReference type="InterPro" id="IPR011545">
    <property type="entry name" value="DEAD/DEAH_box_helicase_dom"/>
</dbReference>
<dbReference type="GO" id="GO:0005524">
    <property type="term" value="F:ATP binding"/>
    <property type="evidence" value="ECO:0007669"/>
    <property type="project" value="InterPro"/>
</dbReference>
<dbReference type="Gene3D" id="3.40.50.300">
    <property type="entry name" value="P-loop containing nucleotide triphosphate hydrolases"/>
    <property type="match status" value="1"/>
</dbReference>
<sequence>MTDTADEVARTKAKYEERRRKVEEEERRKRLEGLVSSDDGDSDIDDAFISAAQRKKEKSKRRMLLKNALNMGDNESENAMKRKAIADEKGQVEAKKTLLEKHALLTQEQSEDHDERERREEEVRLLHSVPQGGALFAVSELAQGVTYKESFKTGWRPPGHLRGLASYEIEGMRKRKGILIDGSDCPPPIGTFLEMKFPRTFLSALESRNIIMPTAIQMQGIPVALSGRDMIGIASTGSGKTLAFALPMLMFSLEQETVLPFKRGEGPYALCIVPSRELARQIEEVIHSFADAAAKQGLPPIK</sequence>
<keyword evidence="2" id="KW-0347">Helicase</keyword>
<evidence type="ECO:0000256" key="2">
    <source>
        <dbReference type="ARBA" id="ARBA00022806"/>
    </source>
</evidence>
<keyword evidence="6" id="KW-1185">Reference proteome</keyword>
<reference evidence="5" key="1">
    <citation type="submission" date="2023-10" db="EMBL/GenBank/DDBJ databases">
        <title>Genome assembly of Pristionchus species.</title>
        <authorList>
            <person name="Yoshida K."/>
            <person name="Sommer R.J."/>
        </authorList>
    </citation>
    <scope>NUCLEOTIDE SEQUENCE</scope>
    <source>
        <strain evidence="5">RS0144</strain>
    </source>
</reference>
<dbReference type="Pfam" id="PF00270">
    <property type="entry name" value="DEAD"/>
    <property type="match status" value="1"/>
</dbReference>
<protein>
    <recommendedName>
        <fullName evidence="4">Helicase ATP-binding domain-containing protein</fullName>
    </recommendedName>
</protein>
<feature type="compositionally biased region" description="Basic and acidic residues" evidence="3">
    <location>
        <begin position="7"/>
        <end position="32"/>
    </location>
</feature>